<proteinExistence type="predicted"/>
<evidence type="ECO:0000259" key="3">
    <source>
        <dbReference type="Pfam" id="PF11127"/>
    </source>
</evidence>
<dbReference type="Pfam" id="PF11127">
    <property type="entry name" value="YgaP-like_TM"/>
    <property type="match status" value="1"/>
</dbReference>
<reference evidence="4 5" key="1">
    <citation type="submission" date="2016-08" db="EMBL/GenBank/DDBJ databases">
        <title>Novel Firmicute Genomes.</title>
        <authorList>
            <person name="Poppleton D.I."/>
            <person name="Gribaldo S."/>
        </authorList>
    </citation>
    <scope>NUCLEOTIDE SEQUENCE [LARGE SCALE GENOMIC DNA]</scope>
    <source>
        <strain evidence="4 5">RAOx-1</strain>
    </source>
</reference>
<feature type="compositionally biased region" description="Basic and acidic residues" evidence="1">
    <location>
        <begin position="78"/>
        <end position="105"/>
    </location>
</feature>
<dbReference type="Proteomes" id="UP000284219">
    <property type="component" value="Unassembled WGS sequence"/>
</dbReference>
<feature type="region of interest" description="Disordered" evidence="1">
    <location>
        <begin position="66"/>
        <end position="105"/>
    </location>
</feature>
<keyword evidence="2" id="KW-0472">Membrane</keyword>
<name>A0A419SDB8_9BACL</name>
<keyword evidence="2" id="KW-0812">Transmembrane</keyword>
<dbReference type="InterPro" id="IPR021309">
    <property type="entry name" value="YgaP-like_TM"/>
</dbReference>
<dbReference type="AlphaFoldDB" id="A0A419SDB8"/>
<comment type="caution">
    <text evidence="4">The sequence shown here is derived from an EMBL/GenBank/DDBJ whole genome shotgun (WGS) entry which is preliminary data.</text>
</comment>
<feature type="domain" description="Inner membrane protein YgaP-like transmembrane" evidence="3">
    <location>
        <begin position="1"/>
        <end position="68"/>
    </location>
</feature>
<accession>A0A419SDB8</accession>
<evidence type="ECO:0000256" key="2">
    <source>
        <dbReference type="SAM" id="Phobius"/>
    </source>
</evidence>
<dbReference type="OrthoDB" id="5405951at2"/>
<sequence>MKRNVGTIDAIFRITIGLFGLAWAVSRTVSNPRRKFPKMIAFFSAVKAAEGATRFCPGLALFGLSTQDSKQQTASRSRQAEDTEMRRALSASSRREEREEPYYHQ</sequence>
<evidence type="ECO:0000313" key="4">
    <source>
        <dbReference type="EMBL" id="RKD21084.1"/>
    </source>
</evidence>
<evidence type="ECO:0000313" key="5">
    <source>
        <dbReference type="Proteomes" id="UP000284219"/>
    </source>
</evidence>
<dbReference type="EMBL" id="MCHY01000013">
    <property type="protein sequence ID" value="RKD21084.1"/>
    <property type="molecule type" value="Genomic_DNA"/>
</dbReference>
<protein>
    <recommendedName>
        <fullName evidence="3">Inner membrane protein YgaP-like transmembrane domain-containing protein</fullName>
    </recommendedName>
</protein>
<dbReference type="RefSeq" id="WP_120191154.1">
    <property type="nucleotide sequence ID" value="NZ_MCHY01000013.1"/>
</dbReference>
<feature type="transmembrane region" description="Helical" evidence="2">
    <location>
        <begin position="6"/>
        <end position="25"/>
    </location>
</feature>
<evidence type="ECO:0000256" key="1">
    <source>
        <dbReference type="SAM" id="MobiDB-lite"/>
    </source>
</evidence>
<organism evidence="4 5">
    <name type="scientific">Ammoniphilus oxalaticus</name>
    <dbReference type="NCBI Taxonomy" id="66863"/>
    <lineage>
        <taxon>Bacteria</taxon>
        <taxon>Bacillati</taxon>
        <taxon>Bacillota</taxon>
        <taxon>Bacilli</taxon>
        <taxon>Bacillales</taxon>
        <taxon>Paenibacillaceae</taxon>
        <taxon>Aneurinibacillus group</taxon>
        <taxon>Ammoniphilus</taxon>
    </lineage>
</organism>
<gene>
    <name evidence="4" type="ORF">BEP19_15515</name>
</gene>
<keyword evidence="2" id="KW-1133">Transmembrane helix</keyword>
<keyword evidence="5" id="KW-1185">Reference proteome</keyword>
<feature type="compositionally biased region" description="Polar residues" evidence="1">
    <location>
        <begin position="66"/>
        <end position="77"/>
    </location>
</feature>